<proteinExistence type="predicted"/>
<feature type="non-terminal residue" evidence="1">
    <location>
        <position position="1"/>
    </location>
</feature>
<sequence length="115" mass="13361">CLKTEEVLIFEPAVLLYYSLRSKDCLVPNGDKQLNCKLMYRRPSSKIECHKGCDETLDSITVTGLIFNSSKKENLETEVIQHMPKILKLKKKFSVFELQQYCEAIRLVDSRNNLF</sequence>
<reference evidence="1" key="2">
    <citation type="submission" date="2023-05" db="EMBL/GenBank/DDBJ databases">
        <authorList>
            <person name="Fouks B."/>
        </authorList>
    </citation>
    <scope>NUCLEOTIDE SEQUENCE</scope>
    <source>
        <strain evidence="1">Stay&amp;Tobe</strain>
        <tissue evidence="1">Testes</tissue>
    </source>
</reference>
<dbReference type="EMBL" id="JASPKZ010009530">
    <property type="protein sequence ID" value="KAJ9576653.1"/>
    <property type="molecule type" value="Genomic_DNA"/>
</dbReference>
<dbReference type="Proteomes" id="UP001233999">
    <property type="component" value="Unassembled WGS sequence"/>
</dbReference>
<protein>
    <submittedName>
        <fullName evidence="1">Uncharacterized protein</fullName>
    </submittedName>
</protein>
<organism evidence="1 2">
    <name type="scientific">Diploptera punctata</name>
    <name type="common">Pacific beetle cockroach</name>
    <dbReference type="NCBI Taxonomy" id="6984"/>
    <lineage>
        <taxon>Eukaryota</taxon>
        <taxon>Metazoa</taxon>
        <taxon>Ecdysozoa</taxon>
        <taxon>Arthropoda</taxon>
        <taxon>Hexapoda</taxon>
        <taxon>Insecta</taxon>
        <taxon>Pterygota</taxon>
        <taxon>Neoptera</taxon>
        <taxon>Polyneoptera</taxon>
        <taxon>Dictyoptera</taxon>
        <taxon>Blattodea</taxon>
        <taxon>Blaberoidea</taxon>
        <taxon>Blaberidae</taxon>
        <taxon>Diplopterinae</taxon>
        <taxon>Diploptera</taxon>
    </lineage>
</organism>
<keyword evidence="2" id="KW-1185">Reference proteome</keyword>
<gene>
    <name evidence="1" type="ORF">L9F63_025451</name>
</gene>
<reference evidence="1" key="1">
    <citation type="journal article" date="2023" name="IScience">
        <title>Live-bearing cockroach genome reveals convergent evolutionary mechanisms linked to viviparity in insects and beyond.</title>
        <authorList>
            <person name="Fouks B."/>
            <person name="Harrison M.C."/>
            <person name="Mikhailova A.A."/>
            <person name="Marchal E."/>
            <person name="English S."/>
            <person name="Carruthers M."/>
            <person name="Jennings E.C."/>
            <person name="Chiamaka E.L."/>
            <person name="Frigard R.A."/>
            <person name="Pippel M."/>
            <person name="Attardo G.M."/>
            <person name="Benoit J.B."/>
            <person name="Bornberg-Bauer E."/>
            <person name="Tobe S.S."/>
        </authorList>
    </citation>
    <scope>NUCLEOTIDE SEQUENCE</scope>
    <source>
        <strain evidence="1">Stay&amp;Tobe</strain>
    </source>
</reference>
<evidence type="ECO:0000313" key="1">
    <source>
        <dbReference type="EMBL" id="KAJ9576653.1"/>
    </source>
</evidence>
<dbReference type="AlphaFoldDB" id="A0AAD7ZAW7"/>
<feature type="non-terminal residue" evidence="1">
    <location>
        <position position="115"/>
    </location>
</feature>
<accession>A0AAD7ZAW7</accession>
<name>A0AAD7ZAW7_DIPPU</name>
<evidence type="ECO:0000313" key="2">
    <source>
        <dbReference type="Proteomes" id="UP001233999"/>
    </source>
</evidence>
<comment type="caution">
    <text evidence="1">The sequence shown here is derived from an EMBL/GenBank/DDBJ whole genome shotgun (WGS) entry which is preliminary data.</text>
</comment>